<proteinExistence type="predicted"/>
<name>A0A9C7UP40_9RHOD</name>
<reference evidence="2" key="2">
    <citation type="submission" date="2022-01" db="EMBL/GenBank/DDBJ databases">
        <authorList>
            <person name="Hirooka S."/>
            <person name="Miyagishima S.Y."/>
        </authorList>
    </citation>
    <scope>NUCLEOTIDE SEQUENCE</scope>
    <source>
        <strain evidence="2">NBRC 102759</strain>
    </source>
</reference>
<evidence type="ECO:0000313" key="2">
    <source>
        <dbReference type="EMBL" id="GJQ10463.1"/>
    </source>
</evidence>
<dbReference type="OrthoDB" id="10391639at2759"/>
<dbReference type="AlphaFoldDB" id="A0A9C7UP40"/>
<sequence>MIHPVWQTIRDYCFRLRLFLLRPYRRQIRETKRRAQNLRDELYQKYLIEEIRKSYHKDVERAMLAALEKYKHQKELQKVFREAVEEQTGSLEKPVVENKESVDSSKHKK</sequence>
<evidence type="ECO:0000256" key="1">
    <source>
        <dbReference type="SAM" id="MobiDB-lite"/>
    </source>
</evidence>
<feature type="compositionally biased region" description="Basic and acidic residues" evidence="1">
    <location>
        <begin position="94"/>
        <end position="109"/>
    </location>
</feature>
<gene>
    <name evidence="2" type="ORF">GpartN1_g2254.t1</name>
</gene>
<dbReference type="EMBL" id="BQMJ01000016">
    <property type="protein sequence ID" value="GJQ10463.1"/>
    <property type="molecule type" value="Genomic_DNA"/>
</dbReference>
<protein>
    <submittedName>
        <fullName evidence="2">Uncharacterized protein</fullName>
    </submittedName>
</protein>
<keyword evidence="3" id="KW-1185">Reference proteome</keyword>
<comment type="caution">
    <text evidence="2">The sequence shown here is derived from an EMBL/GenBank/DDBJ whole genome shotgun (WGS) entry which is preliminary data.</text>
</comment>
<organism evidence="2 3">
    <name type="scientific">Galdieria partita</name>
    <dbReference type="NCBI Taxonomy" id="83374"/>
    <lineage>
        <taxon>Eukaryota</taxon>
        <taxon>Rhodophyta</taxon>
        <taxon>Bangiophyceae</taxon>
        <taxon>Galdieriales</taxon>
        <taxon>Galdieriaceae</taxon>
        <taxon>Galdieria</taxon>
    </lineage>
</organism>
<dbReference type="Proteomes" id="UP001061958">
    <property type="component" value="Unassembled WGS sequence"/>
</dbReference>
<feature type="region of interest" description="Disordered" evidence="1">
    <location>
        <begin position="86"/>
        <end position="109"/>
    </location>
</feature>
<reference evidence="2" key="1">
    <citation type="journal article" date="2022" name="Proc. Natl. Acad. Sci. U.S.A.">
        <title>Life cycle and functional genomics of the unicellular red alga Galdieria for elucidating algal and plant evolution and industrial use.</title>
        <authorList>
            <person name="Hirooka S."/>
            <person name="Itabashi T."/>
            <person name="Ichinose T.M."/>
            <person name="Onuma R."/>
            <person name="Fujiwara T."/>
            <person name="Yamashita S."/>
            <person name="Jong L.W."/>
            <person name="Tomita R."/>
            <person name="Iwane A.H."/>
            <person name="Miyagishima S.Y."/>
        </authorList>
    </citation>
    <scope>NUCLEOTIDE SEQUENCE</scope>
    <source>
        <strain evidence="2">NBRC 102759</strain>
    </source>
</reference>
<evidence type="ECO:0000313" key="3">
    <source>
        <dbReference type="Proteomes" id="UP001061958"/>
    </source>
</evidence>
<accession>A0A9C7UP40</accession>